<proteinExistence type="inferred from homology"/>
<evidence type="ECO:0000313" key="2">
    <source>
        <dbReference type="EMBL" id="CAP31152.1"/>
    </source>
</evidence>
<accession>A8XET0</accession>
<dbReference type="CTD" id="8578197"/>
<dbReference type="SUPFAM" id="SSF51735">
    <property type="entry name" value="NAD(P)-binding Rossmann-fold domains"/>
    <property type="match status" value="1"/>
</dbReference>
<dbReference type="InParanoid" id="A8XET0"/>
<sequence length="247" mass="27178">MTRFSGKVALITGSSTGIGKATAILFAKEGAKVTVTGRNTQRFEETKQEILNAGIPEDHILAIATNLATEEGQDELINETIKKFGRLDILVNNAMLELLTMLELFSMMLREKMGLLKIYRSVVTLTQKALKFLIEAKGEIVNVSSMAAGPQAQPSVTYYAMSKTALDQFTRSIAIDLIQHGVRVNSVSPGVVKTSFGLIEGMLQDKYKTTAILEPKFANIEICHKHRGNVKNNTEKINVSLQSSLFR</sequence>
<dbReference type="AlphaFoldDB" id="A8XET0"/>
<gene>
    <name evidence="2 4" type="ORF">CBG12121</name>
    <name evidence="2" type="ORF">CBG_12121</name>
</gene>
<dbReference type="KEGG" id="cbr:CBG_12121"/>
<name>A8XET0_CAEBR</name>
<comment type="similarity">
    <text evidence="1">Belongs to the short-chain dehydrogenases/reductases (SDR) family.</text>
</comment>
<dbReference type="PANTHER" id="PTHR44115">
    <property type="entry name" value="PROTEIN CBG09704"/>
    <property type="match status" value="1"/>
</dbReference>
<evidence type="ECO:0000256" key="1">
    <source>
        <dbReference type="RuleBase" id="RU000363"/>
    </source>
</evidence>
<evidence type="ECO:0000313" key="4">
    <source>
        <dbReference type="WormBase" id="CBG12121a"/>
    </source>
</evidence>
<dbReference type="InterPro" id="IPR036291">
    <property type="entry name" value="NAD(P)-bd_dom_sf"/>
</dbReference>
<reference evidence="2 3" key="1">
    <citation type="journal article" date="2003" name="PLoS Biol.">
        <title>The genome sequence of Caenorhabditis briggsae: a platform for comparative genomics.</title>
        <authorList>
            <person name="Stein L.D."/>
            <person name="Bao Z."/>
            <person name="Blasiar D."/>
            <person name="Blumenthal T."/>
            <person name="Brent M.R."/>
            <person name="Chen N."/>
            <person name="Chinwalla A."/>
            <person name="Clarke L."/>
            <person name="Clee C."/>
            <person name="Coghlan A."/>
            <person name="Coulson A."/>
            <person name="D'Eustachio P."/>
            <person name="Fitch D.H."/>
            <person name="Fulton L.A."/>
            <person name="Fulton R.E."/>
            <person name="Griffiths-Jones S."/>
            <person name="Harris T.W."/>
            <person name="Hillier L.W."/>
            <person name="Kamath R."/>
            <person name="Kuwabara P.E."/>
            <person name="Mardis E.R."/>
            <person name="Marra M.A."/>
            <person name="Miner T.L."/>
            <person name="Minx P."/>
            <person name="Mullikin J.C."/>
            <person name="Plumb R.W."/>
            <person name="Rogers J."/>
            <person name="Schein J.E."/>
            <person name="Sohrmann M."/>
            <person name="Spieth J."/>
            <person name="Stajich J.E."/>
            <person name="Wei C."/>
            <person name="Willey D."/>
            <person name="Wilson R.K."/>
            <person name="Durbin R."/>
            <person name="Waterston R.H."/>
        </authorList>
    </citation>
    <scope>NUCLEOTIDE SEQUENCE [LARGE SCALE GENOMIC DNA]</scope>
    <source>
        <strain evidence="2 3">AF16</strain>
    </source>
</reference>
<evidence type="ECO:0000313" key="3">
    <source>
        <dbReference type="Proteomes" id="UP000008549"/>
    </source>
</evidence>
<dbReference type="WormBase" id="CBG12121a">
    <property type="protein sequence ID" value="CBP43990"/>
    <property type="gene ID" value="WBGene00033120"/>
</dbReference>
<dbReference type="STRING" id="6238.A8XET0"/>
<dbReference type="Pfam" id="PF00106">
    <property type="entry name" value="adh_short"/>
    <property type="match status" value="1"/>
</dbReference>
<keyword evidence="3" id="KW-1185">Reference proteome</keyword>
<organism evidence="2 3">
    <name type="scientific">Caenorhabditis briggsae</name>
    <dbReference type="NCBI Taxonomy" id="6238"/>
    <lineage>
        <taxon>Eukaryota</taxon>
        <taxon>Metazoa</taxon>
        <taxon>Ecdysozoa</taxon>
        <taxon>Nematoda</taxon>
        <taxon>Chromadorea</taxon>
        <taxon>Rhabditida</taxon>
        <taxon>Rhabditina</taxon>
        <taxon>Rhabditomorpha</taxon>
        <taxon>Rhabditoidea</taxon>
        <taxon>Rhabditidae</taxon>
        <taxon>Peloderinae</taxon>
        <taxon>Caenorhabditis</taxon>
    </lineage>
</organism>
<dbReference type="HOGENOM" id="CLU_010194_1_2_1"/>
<dbReference type="InterPro" id="IPR002347">
    <property type="entry name" value="SDR_fam"/>
</dbReference>
<dbReference type="EMBL" id="HE600941">
    <property type="protein sequence ID" value="CAP31152.1"/>
    <property type="molecule type" value="Genomic_DNA"/>
</dbReference>
<dbReference type="OMA" id="DVNCGEF"/>
<dbReference type="PANTHER" id="PTHR44115:SF3">
    <property type="entry name" value="3-OXOACYL-[ACYL-CARRIER-PROTEIN] REDUCTASE-RELATED"/>
    <property type="match status" value="1"/>
</dbReference>
<reference evidence="2 3" key="2">
    <citation type="journal article" date="2011" name="PLoS Genet.">
        <title>Caenorhabditis briggsae recombinant inbred line genotypes reveal inter-strain incompatibility and the evolution of recombination.</title>
        <authorList>
            <person name="Ross J.A."/>
            <person name="Koboldt D.C."/>
            <person name="Staisch J.E."/>
            <person name="Chamberlin H.M."/>
            <person name="Gupta B.P."/>
            <person name="Miller R.D."/>
            <person name="Baird S.E."/>
            <person name="Haag E.S."/>
        </authorList>
    </citation>
    <scope>NUCLEOTIDE SEQUENCE [LARGE SCALE GENOMIC DNA]</scope>
    <source>
        <strain evidence="2 3">AF16</strain>
    </source>
</reference>
<dbReference type="RefSeq" id="XP_002636202.1">
    <property type="nucleotide sequence ID" value="XM_002636156.1"/>
</dbReference>
<dbReference type="Gene3D" id="3.40.50.720">
    <property type="entry name" value="NAD(P)-binding Rossmann-like Domain"/>
    <property type="match status" value="1"/>
</dbReference>
<dbReference type="eggNOG" id="KOG0725">
    <property type="taxonomic scope" value="Eukaryota"/>
</dbReference>
<dbReference type="PRINTS" id="PR00081">
    <property type="entry name" value="GDHRDH"/>
</dbReference>
<dbReference type="PRINTS" id="PR00080">
    <property type="entry name" value="SDRFAMILY"/>
</dbReference>
<dbReference type="GeneID" id="8578197"/>
<dbReference type="Proteomes" id="UP000008549">
    <property type="component" value="Unassembled WGS sequence"/>
</dbReference>
<protein>
    <submittedName>
        <fullName evidence="2">Protein CBG12121</fullName>
    </submittedName>
</protein>